<evidence type="ECO:0000256" key="1">
    <source>
        <dbReference type="SAM" id="Phobius"/>
    </source>
</evidence>
<comment type="caution">
    <text evidence="2">The sequence shown here is derived from an EMBL/GenBank/DDBJ whole genome shotgun (WGS) entry which is preliminary data.</text>
</comment>
<keyword evidence="1" id="KW-0812">Transmembrane</keyword>
<feature type="transmembrane region" description="Helical" evidence="1">
    <location>
        <begin position="193"/>
        <end position="213"/>
    </location>
</feature>
<dbReference type="Proteomes" id="UP001175000">
    <property type="component" value="Unassembled WGS sequence"/>
</dbReference>
<gene>
    <name evidence="2" type="ORF">B0T14DRAFT_535954</name>
</gene>
<proteinExistence type="predicted"/>
<sequence>MCNFGDAGHGFSSRDHLPWSSHKTLRQAIAQHFQREKKLQPDNPRIRRLFTARHLVCIGGLKVRWTNNLMDHLRLSDDDRAVFIFHNADFLGYQSCLADQIFPADLINETLRTLTLLFPQNDRKTRRWLSKQISKHSLDPSILRCGNAWAQDRRFENFYFWHDRLVILKQNFDDASPRKLSQWWGDRRNSVQWYTFWVAILVFVATGVLQVYLSWRAMQQEGGEDG</sequence>
<organism evidence="2 3">
    <name type="scientific">Immersiella caudata</name>
    <dbReference type="NCBI Taxonomy" id="314043"/>
    <lineage>
        <taxon>Eukaryota</taxon>
        <taxon>Fungi</taxon>
        <taxon>Dikarya</taxon>
        <taxon>Ascomycota</taxon>
        <taxon>Pezizomycotina</taxon>
        <taxon>Sordariomycetes</taxon>
        <taxon>Sordariomycetidae</taxon>
        <taxon>Sordariales</taxon>
        <taxon>Lasiosphaeriaceae</taxon>
        <taxon>Immersiella</taxon>
    </lineage>
</organism>
<protein>
    <submittedName>
        <fullName evidence="2">Uncharacterized protein</fullName>
    </submittedName>
</protein>
<dbReference type="AlphaFoldDB" id="A0AA40C3G2"/>
<keyword evidence="1" id="KW-1133">Transmembrane helix</keyword>
<keyword evidence="1" id="KW-0472">Membrane</keyword>
<name>A0AA40C3G2_9PEZI</name>
<reference evidence="2" key="1">
    <citation type="submission" date="2023-06" db="EMBL/GenBank/DDBJ databases">
        <title>Genome-scale phylogeny and comparative genomics of the fungal order Sordariales.</title>
        <authorList>
            <consortium name="Lawrence Berkeley National Laboratory"/>
            <person name="Hensen N."/>
            <person name="Bonometti L."/>
            <person name="Westerberg I."/>
            <person name="Brannstrom I.O."/>
            <person name="Guillou S."/>
            <person name="Cros-Aarteil S."/>
            <person name="Calhoun S."/>
            <person name="Haridas S."/>
            <person name="Kuo A."/>
            <person name="Mondo S."/>
            <person name="Pangilinan J."/>
            <person name="Riley R."/>
            <person name="Labutti K."/>
            <person name="Andreopoulos B."/>
            <person name="Lipzen A."/>
            <person name="Chen C."/>
            <person name="Yanf M."/>
            <person name="Daum C."/>
            <person name="Ng V."/>
            <person name="Clum A."/>
            <person name="Steindorff A."/>
            <person name="Ohm R."/>
            <person name="Martin F."/>
            <person name="Silar P."/>
            <person name="Natvig D."/>
            <person name="Lalanne C."/>
            <person name="Gautier V."/>
            <person name="Ament-Velasquez S.L."/>
            <person name="Kruys A."/>
            <person name="Hutchinson M.I."/>
            <person name="Powell A.J."/>
            <person name="Barry K."/>
            <person name="Miller A.N."/>
            <person name="Grigoriev I.V."/>
            <person name="Debuchy R."/>
            <person name="Gladieux P."/>
            <person name="Thoren M.H."/>
            <person name="Johannesson H."/>
        </authorList>
    </citation>
    <scope>NUCLEOTIDE SEQUENCE</scope>
    <source>
        <strain evidence="2">CBS 606.72</strain>
    </source>
</reference>
<keyword evidence="3" id="KW-1185">Reference proteome</keyword>
<evidence type="ECO:0000313" key="3">
    <source>
        <dbReference type="Proteomes" id="UP001175000"/>
    </source>
</evidence>
<evidence type="ECO:0000313" key="2">
    <source>
        <dbReference type="EMBL" id="KAK0622958.1"/>
    </source>
</evidence>
<dbReference type="EMBL" id="JAULSU010000003">
    <property type="protein sequence ID" value="KAK0622958.1"/>
    <property type="molecule type" value="Genomic_DNA"/>
</dbReference>
<accession>A0AA40C3G2</accession>